<evidence type="ECO:0000256" key="2">
    <source>
        <dbReference type="ARBA" id="ARBA00009046"/>
    </source>
</evidence>
<evidence type="ECO:0000256" key="3">
    <source>
        <dbReference type="ARBA" id="ARBA00022723"/>
    </source>
</evidence>
<keyword evidence="11" id="KW-1185">Reference proteome</keyword>
<comment type="similarity">
    <text evidence="2">In the central section; belongs to the CRISPR-associated helicase Cas3 family.</text>
</comment>
<proteinExistence type="inferred from homology"/>
<dbReference type="RefSeq" id="WP_084088884.1">
    <property type="nucleotide sequence ID" value="NZ_FWXD01000002.1"/>
</dbReference>
<keyword evidence="7" id="KW-0067">ATP-binding</keyword>
<evidence type="ECO:0000256" key="4">
    <source>
        <dbReference type="ARBA" id="ARBA00022741"/>
    </source>
</evidence>
<evidence type="ECO:0000256" key="1">
    <source>
        <dbReference type="ARBA" id="ARBA00006847"/>
    </source>
</evidence>
<dbReference type="GO" id="GO:0016787">
    <property type="term" value="F:hydrolase activity"/>
    <property type="evidence" value="ECO:0007669"/>
    <property type="project" value="UniProtKB-KW"/>
</dbReference>
<dbReference type="PROSITE" id="PS51643">
    <property type="entry name" value="HD_CAS3"/>
    <property type="match status" value="1"/>
</dbReference>
<dbReference type="InterPro" id="IPR038257">
    <property type="entry name" value="CRISPR-assoc_Cas3_HD_sf"/>
</dbReference>
<dbReference type="NCBIfam" id="TIGR02562">
    <property type="entry name" value="cas3_yersinia"/>
    <property type="match status" value="1"/>
</dbReference>
<keyword evidence="3" id="KW-0479">Metal-binding</keyword>
<reference evidence="10" key="1">
    <citation type="submission" date="2017-04" db="EMBL/GenBank/DDBJ databases">
        <authorList>
            <person name="Afonso C.L."/>
            <person name="Miller P.J."/>
            <person name="Scott M.A."/>
            <person name="Spackman E."/>
            <person name="Goraichik I."/>
            <person name="Dimitrov K.M."/>
            <person name="Suarez D.L."/>
            <person name="Swayne D.E."/>
        </authorList>
    </citation>
    <scope>NUCLEOTIDE SEQUENCE [LARGE SCALE GENOMIC DNA]</scope>
    <source>
        <strain evidence="10">DSM 23236</strain>
    </source>
</reference>
<evidence type="ECO:0000256" key="6">
    <source>
        <dbReference type="ARBA" id="ARBA00022806"/>
    </source>
</evidence>
<evidence type="ECO:0000259" key="9">
    <source>
        <dbReference type="PROSITE" id="PS51643"/>
    </source>
</evidence>
<dbReference type="SUPFAM" id="SSF52540">
    <property type="entry name" value="P-loop containing nucleoside triphosphate hydrolases"/>
    <property type="match status" value="1"/>
</dbReference>
<keyword evidence="6 10" id="KW-0347">Helicase</keyword>
<dbReference type="GO" id="GO:0004386">
    <property type="term" value="F:helicase activity"/>
    <property type="evidence" value="ECO:0007669"/>
    <property type="project" value="UniProtKB-KW"/>
</dbReference>
<dbReference type="InterPro" id="IPR013395">
    <property type="entry name" value="CRISPR-assoc_Cas3_yers"/>
</dbReference>
<keyword evidence="8" id="KW-0051">Antiviral defense</keyword>
<evidence type="ECO:0000313" key="11">
    <source>
        <dbReference type="Proteomes" id="UP000192761"/>
    </source>
</evidence>
<dbReference type="Pfam" id="PF22590">
    <property type="entry name" value="Cas3-like_C_2"/>
    <property type="match status" value="1"/>
</dbReference>
<dbReference type="OrthoDB" id="220028at2"/>
<dbReference type="EMBL" id="FWXD01000002">
    <property type="protein sequence ID" value="SMC17811.1"/>
    <property type="molecule type" value="Genomic_DNA"/>
</dbReference>
<evidence type="ECO:0000256" key="8">
    <source>
        <dbReference type="ARBA" id="ARBA00023118"/>
    </source>
</evidence>
<name>A0A1W1X328_9NEIS</name>
<organism evidence="10 11">
    <name type="scientific">Andreprevotia lacus DSM 23236</name>
    <dbReference type="NCBI Taxonomy" id="1121001"/>
    <lineage>
        <taxon>Bacteria</taxon>
        <taxon>Pseudomonadati</taxon>
        <taxon>Pseudomonadota</taxon>
        <taxon>Betaproteobacteria</taxon>
        <taxon>Neisseriales</taxon>
        <taxon>Chitinibacteraceae</taxon>
        <taxon>Andreprevotia</taxon>
    </lineage>
</organism>
<dbReference type="Pfam" id="PF21384">
    <property type="entry name" value="Cas3_I-F_Cas2"/>
    <property type="match status" value="1"/>
</dbReference>
<feature type="domain" description="HD Cas3-type" evidence="9">
    <location>
        <begin position="102"/>
        <end position="323"/>
    </location>
</feature>
<dbReference type="GO" id="GO:0005524">
    <property type="term" value="F:ATP binding"/>
    <property type="evidence" value="ECO:0007669"/>
    <property type="project" value="UniProtKB-KW"/>
</dbReference>
<gene>
    <name evidence="10" type="ORF">SAMN02745857_00413</name>
</gene>
<dbReference type="InterPro" id="IPR054712">
    <property type="entry name" value="Cas3-like_dom"/>
</dbReference>
<keyword evidence="10" id="KW-0540">Nuclease</keyword>
<keyword evidence="4" id="KW-0547">Nucleotide-binding</keyword>
<dbReference type="InterPro" id="IPR048823">
    <property type="entry name" value="Cas3_I-F_Cas2"/>
</dbReference>
<dbReference type="AlphaFoldDB" id="A0A1W1X328"/>
<keyword evidence="10" id="KW-0255">Endonuclease</keyword>
<accession>A0A1W1X328</accession>
<evidence type="ECO:0000256" key="5">
    <source>
        <dbReference type="ARBA" id="ARBA00022801"/>
    </source>
</evidence>
<evidence type="ECO:0000256" key="7">
    <source>
        <dbReference type="ARBA" id="ARBA00022840"/>
    </source>
</evidence>
<dbReference type="GO" id="GO:0004519">
    <property type="term" value="F:endonuclease activity"/>
    <property type="evidence" value="ECO:0007669"/>
    <property type="project" value="UniProtKB-KW"/>
</dbReference>
<dbReference type="GO" id="GO:0046872">
    <property type="term" value="F:metal ion binding"/>
    <property type="evidence" value="ECO:0007669"/>
    <property type="project" value="UniProtKB-KW"/>
</dbReference>
<dbReference type="InterPro" id="IPR006483">
    <property type="entry name" value="CRISPR-assoc_Cas3_HD"/>
</dbReference>
<dbReference type="STRING" id="1121001.SAMN02745857_00413"/>
<protein>
    <submittedName>
        <fullName evidence="10">CRISPR-associated endonuclease/helicase Cas3</fullName>
    </submittedName>
</protein>
<dbReference type="InterPro" id="IPR027417">
    <property type="entry name" value="P-loop_NTPase"/>
</dbReference>
<keyword evidence="5" id="KW-0378">Hydrolase</keyword>
<dbReference type="Gene3D" id="1.10.3210.30">
    <property type="match status" value="1"/>
</dbReference>
<sequence>MQILLISECSKQALTETRRVIDQFAERMGRRTWQTAITNDGLLMLRKLLRRTARKNTAVACHWIKTNGQTELLWLVGNARRFNDQGRVPTNTTRQSIITNRHESSWQTAEVIALLASIAGLFHDFGKANRLFQRKLQPGAAKHHEPLRHEWVSLCLFAAFVDQQDDAAWLLRLANAAPGDETLLLNALARMPLAHRQGPGPLSQLHGLARAIGWLIVTHHKLPASHPHHAKPDLEKACIEGGRFDAGWISPQSCDAGWTTQDWADIWCFDHGTPLRSHSWCAKARQIGSRALKAPHLANKDWLQEDPFSVHLARMSLMLADHSYSAGPAQAKWQDAAYQAWANTAIDKDTGQRHLKQKLDEHNAGVGHNALLLARRLPQLQRQLPAISRHRELKKRTTAAAYQWQNKAFDLARQLAQPARQQGFFGINMASTGCGKTFANARIMYGLADEQRGCRFSVALGLRTLTLQTGDALRQRLQLDSDELAVLIGSQAVLALHELNKTEQGADTSAAASGSESGAALIDDSQHVYYDGTLDDGPLQHWLKQSGKLHELLSAPVLVSTIDHLIPATEGTRGGQQIAPMLRLLTADLVLDEPDDFDISDLPALCRLVHWAGMLGARVLLSSATLPPALVAALFEAYQHGRRHYDKACGNGQPDLGVCCAWFDEFGCTSAMAAERAAFRTAHDQFVAKRVSTLAKQPPLRLGQLLPIGMPAGKRDREVFQTVAQALHPAIWQLHRQHHDIAPGSDKTLSLGLIRMANINPLVAVSQLLLQIPPPDDCQLHFCVYHSQYPLIVRSHIEARLDTTLNRRDPASLWQIPEIHTALTTHAATHHAFIVLATSVAEVGRDHDYSWAIAEPSSMRSLIQLAGRIQRHRQQQPTTPNLLIWSRSIKALLGEKLAYWQPGFESKSLQLKRHDLETILPAEHYQRISAKPRVQLPAKTNTETDLVGLEHLQLVYTLFGGKTGHEYEDCHAARWWQQQPGLHWCAEHQHRTRFRKSAPDVGYVLLLDDNGETLRFHERTDDGELLPRESEFQWADFSPAAGNRVWLAQDIMPLLNGVAERMDQSVSTICQRFTELRLDERKSTDTSRWSYHPALGVWKA</sequence>
<dbReference type="Proteomes" id="UP000192761">
    <property type="component" value="Unassembled WGS sequence"/>
</dbReference>
<evidence type="ECO:0000313" key="10">
    <source>
        <dbReference type="EMBL" id="SMC17811.1"/>
    </source>
</evidence>
<comment type="similarity">
    <text evidence="1">In the N-terminal section; belongs to the CRISPR-associated nuclease Cas3-HD family.</text>
</comment>
<dbReference type="GO" id="GO:0051607">
    <property type="term" value="P:defense response to virus"/>
    <property type="evidence" value="ECO:0007669"/>
    <property type="project" value="UniProtKB-KW"/>
</dbReference>